<dbReference type="AlphaFoldDB" id="A0A7J7MHP5"/>
<keyword evidence="5" id="KW-1185">Reference proteome</keyword>
<evidence type="ECO:0000313" key="5">
    <source>
        <dbReference type="Proteomes" id="UP000541444"/>
    </source>
</evidence>
<dbReference type="NCBIfam" id="TIGR00756">
    <property type="entry name" value="PPR"/>
    <property type="match status" value="2"/>
</dbReference>
<keyword evidence="2" id="KW-0677">Repeat</keyword>
<reference evidence="4 5" key="1">
    <citation type="journal article" date="2020" name="IScience">
        <title>Genome Sequencing of the Endangered Kingdonia uniflora (Circaeasteraceae, Ranunculales) Reveals Potential Mechanisms of Evolutionary Specialization.</title>
        <authorList>
            <person name="Sun Y."/>
            <person name="Deng T."/>
            <person name="Zhang A."/>
            <person name="Moore M.J."/>
            <person name="Landis J.B."/>
            <person name="Lin N."/>
            <person name="Zhang H."/>
            <person name="Zhang X."/>
            <person name="Huang J."/>
            <person name="Zhang X."/>
            <person name="Sun H."/>
            <person name="Wang H."/>
        </authorList>
    </citation>
    <scope>NUCLEOTIDE SEQUENCE [LARGE SCALE GENOMIC DNA]</scope>
    <source>
        <strain evidence="4">TB1705</strain>
        <tissue evidence="4">Leaf</tissue>
    </source>
</reference>
<protein>
    <recommendedName>
        <fullName evidence="6">Pentatricopeptide repeat-containing protein</fullName>
    </recommendedName>
</protein>
<comment type="similarity">
    <text evidence="1">Belongs to the PPR family. P subfamily.</text>
</comment>
<dbReference type="PANTHER" id="PTHR47447:SF17">
    <property type="entry name" value="OS12G0638900 PROTEIN"/>
    <property type="match status" value="1"/>
</dbReference>
<dbReference type="EMBL" id="JACGCM010001498">
    <property type="protein sequence ID" value="KAF6154387.1"/>
    <property type="molecule type" value="Genomic_DNA"/>
</dbReference>
<dbReference type="Gene3D" id="1.25.40.10">
    <property type="entry name" value="Tetratricopeptide repeat domain"/>
    <property type="match status" value="1"/>
</dbReference>
<dbReference type="OrthoDB" id="2003689at2759"/>
<dbReference type="InterPro" id="IPR002885">
    <property type="entry name" value="PPR_rpt"/>
</dbReference>
<dbReference type="PANTHER" id="PTHR47447">
    <property type="entry name" value="OS03G0856100 PROTEIN"/>
    <property type="match status" value="1"/>
</dbReference>
<proteinExistence type="inferred from homology"/>
<evidence type="ECO:0008006" key="6">
    <source>
        <dbReference type="Google" id="ProtNLM"/>
    </source>
</evidence>
<evidence type="ECO:0000256" key="2">
    <source>
        <dbReference type="ARBA" id="ARBA00022737"/>
    </source>
</evidence>
<dbReference type="PROSITE" id="PS51375">
    <property type="entry name" value="PPR"/>
    <property type="match status" value="1"/>
</dbReference>
<sequence>GQGLSVKTRALVAVVSALGNVGRTIEAETVFEEMKEGGLKPRTRAYNALLKGHVNMGSLRDAELIVTEMERARFCEMNRVIVLLLIWRIRMRGGGARRWVLAPKGSQSNSMEVTTVTQLTFGGVMFANHFLLKNRVNKVIKDQEELTYLARKALKAQKLIKEIDPEGSD</sequence>
<feature type="repeat" description="PPR" evidence="3">
    <location>
        <begin position="7"/>
        <end position="41"/>
    </location>
</feature>
<dbReference type="InterPro" id="IPR011990">
    <property type="entry name" value="TPR-like_helical_dom_sf"/>
</dbReference>
<evidence type="ECO:0000313" key="4">
    <source>
        <dbReference type="EMBL" id="KAF6154387.1"/>
    </source>
</evidence>
<organism evidence="4 5">
    <name type="scientific">Kingdonia uniflora</name>
    <dbReference type="NCBI Taxonomy" id="39325"/>
    <lineage>
        <taxon>Eukaryota</taxon>
        <taxon>Viridiplantae</taxon>
        <taxon>Streptophyta</taxon>
        <taxon>Embryophyta</taxon>
        <taxon>Tracheophyta</taxon>
        <taxon>Spermatophyta</taxon>
        <taxon>Magnoliopsida</taxon>
        <taxon>Ranunculales</taxon>
        <taxon>Circaeasteraceae</taxon>
        <taxon>Kingdonia</taxon>
    </lineage>
</organism>
<evidence type="ECO:0000256" key="3">
    <source>
        <dbReference type="PROSITE-ProRule" id="PRU00708"/>
    </source>
</evidence>
<feature type="non-terminal residue" evidence="4">
    <location>
        <position position="1"/>
    </location>
</feature>
<dbReference type="Proteomes" id="UP000541444">
    <property type="component" value="Unassembled WGS sequence"/>
</dbReference>
<accession>A0A7J7MHP5</accession>
<gene>
    <name evidence="4" type="ORF">GIB67_008796</name>
</gene>
<dbReference type="Pfam" id="PF13812">
    <property type="entry name" value="PPR_3"/>
    <property type="match status" value="1"/>
</dbReference>
<evidence type="ECO:0000256" key="1">
    <source>
        <dbReference type="ARBA" id="ARBA00007626"/>
    </source>
</evidence>
<name>A0A7J7MHP5_9MAGN</name>
<comment type="caution">
    <text evidence="4">The sequence shown here is derived from an EMBL/GenBank/DDBJ whole genome shotgun (WGS) entry which is preliminary data.</text>
</comment>